<dbReference type="InterPro" id="IPR014016">
    <property type="entry name" value="UvrD-like_ATP-bd"/>
</dbReference>
<comment type="catalytic activity">
    <reaction evidence="8">
        <text>Couples ATP hydrolysis with the unwinding of duplex DNA by translocating in the 3'-5' direction.</text>
        <dbReference type="EC" id="5.6.2.4"/>
    </reaction>
</comment>
<evidence type="ECO:0000256" key="10">
    <source>
        <dbReference type="ARBA" id="ARBA00034923"/>
    </source>
</evidence>
<keyword evidence="3 12" id="KW-0378">Hydrolase</keyword>
<dbReference type="Pfam" id="PF00580">
    <property type="entry name" value="UvrD-helicase"/>
    <property type="match status" value="1"/>
</dbReference>
<evidence type="ECO:0000313" key="15">
    <source>
        <dbReference type="Proteomes" id="UP000239866"/>
    </source>
</evidence>
<dbReference type="EC" id="5.6.2.4" evidence="9"/>
<dbReference type="Gene3D" id="1.10.10.160">
    <property type="match status" value="1"/>
</dbReference>
<dbReference type="InterPro" id="IPR013986">
    <property type="entry name" value="DExx_box_DNA_helicase_dom_sf"/>
</dbReference>
<dbReference type="InterPro" id="IPR000212">
    <property type="entry name" value="DNA_helicase_UvrD/REP"/>
</dbReference>
<dbReference type="AlphaFoldDB" id="A0A2T1K6I4"/>
<dbReference type="GO" id="GO:0000725">
    <property type="term" value="P:recombinational repair"/>
    <property type="evidence" value="ECO:0007669"/>
    <property type="project" value="TreeGrafter"/>
</dbReference>
<dbReference type="PANTHER" id="PTHR11070">
    <property type="entry name" value="UVRD / RECB / PCRA DNA HELICASE FAMILY MEMBER"/>
    <property type="match status" value="1"/>
</dbReference>
<evidence type="ECO:0000256" key="6">
    <source>
        <dbReference type="ARBA" id="ARBA00023125"/>
    </source>
</evidence>
<sequence>MPSRSFSTAYLAQAAELAGNPGQLAAYNSQGHCVVLAGPGSGKTKTLVLKLARILAEDVQAPRGAACITYSQECARELTRRLEMLGLREAPNLFIGTVHGFCLRHLLMPYGRLADLPIQFPLSVASQRVSDRLIRQSGDELFGANHPYKAIDLGRHRRSVLNRNSVAWRSEEELAAWAEAYEAALRQGGLIDYDDMVVYGQRLIAEHDWVLPLVQAKFPVLAVDEYQDLGVALHRIVKRLAFDGGVRLFAVGDADQSIYGFTGADGALLMELAEREDIEPVRLQLNYRSGAGIVSASEMALGEDRGYRANDPTRQATIEFVLCPDGLADQAAHAVAQIIPVALDSKPGRTLGDIAILYTDYRAGDIVAKAVAAGGFDYIRVDTAAPYRKVALTSWVEDCAAWCAGGWRIARPQLRGLIDRYLAFHRANLDDAQARREGQELTALLWALRADQQSARDFVASLRNGILDRLLVAESSLADQKEQLDRMTAALAEGGALATLDIASLGGRDGSPDHLNLLTLHSAKGCEYDVVIMVGLDYGSLPWRKLSPEKLRESRRLFYVGLTRARDEVHMLYSGFVEGRYGPMRHGRSPFLDELEARMRAANL</sequence>
<evidence type="ECO:0000256" key="8">
    <source>
        <dbReference type="ARBA" id="ARBA00034617"/>
    </source>
</evidence>
<name>A0A2T1K6I4_9GAMM</name>
<comment type="similarity">
    <text evidence="1">Belongs to the helicase family. UvrD subfamily.</text>
</comment>
<evidence type="ECO:0000256" key="4">
    <source>
        <dbReference type="ARBA" id="ARBA00022806"/>
    </source>
</evidence>
<dbReference type="Proteomes" id="UP000239866">
    <property type="component" value="Unassembled WGS sequence"/>
</dbReference>
<evidence type="ECO:0000256" key="3">
    <source>
        <dbReference type="ARBA" id="ARBA00022801"/>
    </source>
</evidence>
<dbReference type="GO" id="GO:0003677">
    <property type="term" value="F:DNA binding"/>
    <property type="evidence" value="ECO:0007669"/>
    <property type="project" value="UniProtKB-KW"/>
</dbReference>
<dbReference type="Pfam" id="PF13361">
    <property type="entry name" value="UvrD_C"/>
    <property type="match status" value="1"/>
</dbReference>
<dbReference type="OrthoDB" id="9806690at2"/>
<keyword evidence="15" id="KW-1185">Reference proteome</keyword>
<evidence type="ECO:0000256" key="9">
    <source>
        <dbReference type="ARBA" id="ARBA00034808"/>
    </source>
</evidence>
<dbReference type="PANTHER" id="PTHR11070:SF2">
    <property type="entry name" value="ATP-DEPENDENT DNA HELICASE SRS2"/>
    <property type="match status" value="1"/>
</dbReference>
<dbReference type="GO" id="GO:0043138">
    <property type="term" value="F:3'-5' DNA helicase activity"/>
    <property type="evidence" value="ECO:0007669"/>
    <property type="project" value="UniProtKB-EC"/>
</dbReference>
<evidence type="ECO:0000256" key="7">
    <source>
        <dbReference type="ARBA" id="ARBA00023235"/>
    </source>
</evidence>
<proteinExistence type="inferred from homology"/>
<evidence type="ECO:0000313" key="14">
    <source>
        <dbReference type="EMBL" id="PSF05675.1"/>
    </source>
</evidence>
<evidence type="ECO:0000256" key="12">
    <source>
        <dbReference type="PROSITE-ProRule" id="PRU00560"/>
    </source>
</evidence>
<feature type="binding site" evidence="12">
    <location>
        <begin position="37"/>
        <end position="44"/>
    </location>
    <ligand>
        <name>ATP</name>
        <dbReference type="ChEBI" id="CHEBI:30616"/>
    </ligand>
</feature>
<dbReference type="EMBL" id="PXNP01000097">
    <property type="protein sequence ID" value="PSF05675.1"/>
    <property type="molecule type" value="Genomic_DNA"/>
</dbReference>
<evidence type="ECO:0000259" key="13">
    <source>
        <dbReference type="PROSITE" id="PS51198"/>
    </source>
</evidence>
<keyword evidence="6" id="KW-0238">DNA-binding</keyword>
<dbReference type="CDD" id="cd17932">
    <property type="entry name" value="DEXQc_UvrD"/>
    <property type="match status" value="1"/>
</dbReference>
<dbReference type="Gene3D" id="3.40.50.300">
    <property type="entry name" value="P-loop containing nucleotide triphosphate hydrolases"/>
    <property type="match status" value="2"/>
</dbReference>
<dbReference type="InterPro" id="IPR014017">
    <property type="entry name" value="DNA_helicase_UvrD-like_C"/>
</dbReference>
<comment type="catalytic activity">
    <reaction evidence="11">
        <text>ATP + H2O = ADP + phosphate + H(+)</text>
        <dbReference type="Rhea" id="RHEA:13065"/>
        <dbReference type="ChEBI" id="CHEBI:15377"/>
        <dbReference type="ChEBI" id="CHEBI:15378"/>
        <dbReference type="ChEBI" id="CHEBI:30616"/>
        <dbReference type="ChEBI" id="CHEBI:43474"/>
        <dbReference type="ChEBI" id="CHEBI:456216"/>
        <dbReference type="EC" id="5.6.2.4"/>
    </reaction>
</comment>
<organism evidence="14 15">
    <name type="scientific">Marinobacter fuscus</name>
    <dbReference type="NCBI Taxonomy" id="2109942"/>
    <lineage>
        <taxon>Bacteria</taxon>
        <taxon>Pseudomonadati</taxon>
        <taxon>Pseudomonadota</taxon>
        <taxon>Gammaproteobacteria</taxon>
        <taxon>Pseudomonadales</taxon>
        <taxon>Marinobacteraceae</taxon>
        <taxon>Marinobacter</taxon>
    </lineage>
</organism>
<evidence type="ECO:0000256" key="1">
    <source>
        <dbReference type="ARBA" id="ARBA00009922"/>
    </source>
</evidence>
<dbReference type="InterPro" id="IPR027417">
    <property type="entry name" value="P-loop_NTPase"/>
</dbReference>
<evidence type="ECO:0000256" key="2">
    <source>
        <dbReference type="ARBA" id="ARBA00022741"/>
    </source>
</evidence>
<keyword evidence="7" id="KW-0413">Isomerase</keyword>
<keyword evidence="4 12" id="KW-0347">Helicase</keyword>
<keyword evidence="2 12" id="KW-0547">Nucleotide-binding</keyword>
<accession>A0A2T1K6I4</accession>
<comment type="caution">
    <text evidence="14">The sequence shown here is derived from an EMBL/GenBank/DDBJ whole genome shotgun (WGS) entry which is preliminary data.</text>
</comment>
<evidence type="ECO:0000256" key="5">
    <source>
        <dbReference type="ARBA" id="ARBA00022840"/>
    </source>
</evidence>
<dbReference type="SUPFAM" id="SSF52540">
    <property type="entry name" value="P-loop containing nucleoside triphosphate hydrolases"/>
    <property type="match status" value="1"/>
</dbReference>
<evidence type="ECO:0000256" key="11">
    <source>
        <dbReference type="ARBA" id="ARBA00048988"/>
    </source>
</evidence>
<feature type="domain" description="UvrD-like helicase ATP-binding" evidence="13">
    <location>
        <begin position="16"/>
        <end position="290"/>
    </location>
</feature>
<protein>
    <recommendedName>
        <fullName evidence="9">DNA 3'-5' helicase</fullName>
        <ecNumber evidence="9">5.6.2.4</ecNumber>
    </recommendedName>
    <alternativeName>
        <fullName evidence="10">DNA 3'-5' helicase II</fullName>
    </alternativeName>
</protein>
<dbReference type="RefSeq" id="WP_015879479.1">
    <property type="nucleotide sequence ID" value="NZ_PXNP01000097.1"/>
</dbReference>
<dbReference type="GO" id="GO:0016887">
    <property type="term" value="F:ATP hydrolysis activity"/>
    <property type="evidence" value="ECO:0007669"/>
    <property type="project" value="RHEA"/>
</dbReference>
<keyword evidence="5 12" id="KW-0067">ATP-binding</keyword>
<dbReference type="PROSITE" id="PS51198">
    <property type="entry name" value="UVRD_HELICASE_ATP_BIND"/>
    <property type="match status" value="1"/>
</dbReference>
<dbReference type="GO" id="GO:0005524">
    <property type="term" value="F:ATP binding"/>
    <property type="evidence" value="ECO:0007669"/>
    <property type="project" value="UniProtKB-UniRule"/>
</dbReference>
<reference evidence="14 15" key="1">
    <citation type="submission" date="2018-03" db="EMBL/GenBank/DDBJ databases">
        <title>Marinobacter brunus sp. nov., a marine bacterium of Gamma-proteobacteria isolated from the surface seawater of the South China Sea.</title>
        <authorList>
            <person name="Cheng H."/>
            <person name="Wu Y.-H."/>
            <person name="Xamxidin M."/>
            <person name="Xu X.-W."/>
        </authorList>
    </citation>
    <scope>NUCLEOTIDE SEQUENCE [LARGE SCALE GENOMIC DNA]</scope>
    <source>
        <strain evidence="14 15">NH169-3</strain>
    </source>
</reference>
<gene>
    <name evidence="14" type="ORF">C7H09_13525</name>
</gene>